<dbReference type="FunFam" id="1.10.1170.10:FF:000002">
    <property type="entry name" value="Baculoviral IAP repeat containing 7"/>
    <property type="match status" value="1"/>
</dbReference>
<dbReference type="GO" id="GO:0005737">
    <property type="term" value="C:cytoplasm"/>
    <property type="evidence" value="ECO:0000318"/>
    <property type="project" value="GO_Central"/>
</dbReference>
<evidence type="ECO:0000256" key="6">
    <source>
        <dbReference type="ARBA" id="ARBA00022679"/>
    </source>
</evidence>
<feature type="domain" description="RING-type" evidence="15">
    <location>
        <begin position="1310"/>
        <end position="1349"/>
    </location>
</feature>
<feature type="compositionally biased region" description="Polar residues" evidence="14">
    <location>
        <begin position="38"/>
        <end position="50"/>
    </location>
</feature>
<dbReference type="Pfam" id="PF13920">
    <property type="entry name" value="zf-C3HC4_3"/>
    <property type="match status" value="2"/>
</dbReference>
<feature type="domain" description="RING-type" evidence="15">
    <location>
        <begin position="656"/>
        <end position="695"/>
    </location>
</feature>
<feature type="compositionally biased region" description="Basic and acidic residues" evidence="14">
    <location>
        <begin position="387"/>
        <end position="396"/>
    </location>
</feature>
<dbReference type="SMART" id="SM00184">
    <property type="entry name" value="RING"/>
    <property type="match status" value="2"/>
</dbReference>
<evidence type="ECO:0000256" key="4">
    <source>
        <dbReference type="ARBA" id="ARBA00012483"/>
    </source>
</evidence>
<feature type="compositionally biased region" description="Acidic residues" evidence="14">
    <location>
        <begin position="595"/>
        <end position="610"/>
    </location>
</feature>
<dbReference type="GO" id="GO:0006915">
    <property type="term" value="P:apoptotic process"/>
    <property type="evidence" value="ECO:0007669"/>
    <property type="project" value="UniProtKB-KW"/>
</dbReference>
<keyword evidence="12" id="KW-0862">Zinc</keyword>
<evidence type="ECO:0000256" key="7">
    <source>
        <dbReference type="ARBA" id="ARBA00022703"/>
    </source>
</evidence>
<dbReference type="SMART" id="SM00238">
    <property type="entry name" value="BIR"/>
    <property type="match status" value="6"/>
</dbReference>
<evidence type="ECO:0000256" key="3">
    <source>
        <dbReference type="ARBA" id="ARBA00006672"/>
    </source>
</evidence>
<dbReference type="FunFam" id="1.10.1170.10:FF:000025">
    <property type="entry name" value="Baculoviral IAP repeat containing 7"/>
    <property type="match status" value="2"/>
</dbReference>
<dbReference type="Gene3D" id="1.10.1170.10">
    <property type="entry name" value="Inhibitor Of Apoptosis Protein (2mihbC-IAP-1), Chain A"/>
    <property type="match status" value="6"/>
</dbReference>
<evidence type="ECO:0000313" key="16">
    <source>
        <dbReference type="Proteomes" id="UP000001554"/>
    </source>
</evidence>
<keyword evidence="11" id="KW-0833">Ubl conjugation pathway</keyword>
<keyword evidence="7" id="KW-0053">Apoptosis</keyword>
<dbReference type="PROSITE" id="PS50143">
    <property type="entry name" value="BIR_REPEAT_2"/>
    <property type="match status" value="6"/>
</dbReference>
<dbReference type="GeneID" id="118411782"/>
<feature type="region of interest" description="Disordered" evidence="14">
    <location>
        <begin position="185"/>
        <end position="225"/>
    </location>
</feature>
<comment type="similarity">
    <text evidence="3">Belongs to the IAP family.</text>
</comment>
<feature type="compositionally biased region" description="Polar residues" evidence="14">
    <location>
        <begin position="1022"/>
        <end position="1033"/>
    </location>
</feature>
<evidence type="ECO:0000256" key="2">
    <source>
        <dbReference type="ARBA" id="ARBA00004496"/>
    </source>
</evidence>
<keyword evidence="5" id="KW-0963">Cytoplasm</keyword>
<dbReference type="Gene3D" id="1.10.8.10">
    <property type="entry name" value="DNA helicase RuvA subunit, C-terminal domain"/>
    <property type="match status" value="2"/>
</dbReference>
<dbReference type="PANTHER" id="PTHR10044:SF139">
    <property type="entry name" value="DEATH-ASSOCIATED INHIBITOR OF APOPTOSIS 2"/>
    <property type="match status" value="1"/>
</dbReference>
<dbReference type="GO" id="GO:0061630">
    <property type="term" value="F:ubiquitin protein ligase activity"/>
    <property type="evidence" value="ECO:0000318"/>
    <property type="project" value="GO_Central"/>
</dbReference>
<evidence type="ECO:0000256" key="8">
    <source>
        <dbReference type="ARBA" id="ARBA00022723"/>
    </source>
</evidence>
<feature type="compositionally biased region" description="Polar residues" evidence="14">
    <location>
        <begin position="346"/>
        <end position="386"/>
    </location>
</feature>
<feature type="region of interest" description="Disordered" evidence="14">
    <location>
        <begin position="595"/>
        <end position="639"/>
    </location>
</feature>
<evidence type="ECO:0000259" key="15">
    <source>
        <dbReference type="PROSITE" id="PS50089"/>
    </source>
</evidence>
<evidence type="ECO:0000256" key="1">
    <source>
        <dbReference type="ARBA" id="ARBA00000900"/>
    </source>
</evidence>
<organism evidence="16 17">
    <name type="scientific">Branchiostoma floridae</name>
    <name type="common">Florida lancelet</name>
    <name type="synonym">Amphioxus</name>
    <dbReference type="NCBI Taxonomy" id="7739"/>
    <lineage>
        <taxon>Eukaryota</taxon>
        <taxon>Metazoa</taxon>
        <taxon>Chordata</taxon>
        <taxon>Cephalochordata</taxon>
        <taxon>Leptocardii</taxon>
        <taxon>Amphioxiformes</taxon>
        <taxon>Branchiostomatidae</taxon>
        <taxon>Branchiostoma</taxon>
    </lineage>
</organism>
<dbReference type="InterPro" id="IPR001841">
    <property type="entry name" value="Znf_RING"/>
</dbReference>
<dbReference type="CDD" id="cd14321">
    <property type="entry name" value="UBA_IAPs"/>
    <property type="match status" value="1"/>
</dbReference>
<dbReference type="FunFam" id="1.10.8.10:FF:000084">
    <property type="entry name" value="E3 ubiquitin-protein ligase XIAP"/>
    <property type="match status" value="2"/>
</dbReference>
<dbReference type="PROSITE" id="PS50089">
    <property type="entry name" value="ZF_RING_2"/>
    <property type="match status" value="2"/>
</dbReference>
<dbReference type="CDD" id="cd00022">
    <property type="entry name" value="BIR"/>
    <property type="match status" value="5"/>
</dbReference>
<dbReference type="Gene3D" id="3.30.40.10">
    <property type="entry name" value="Zinc/RING finger domain, C3HC4 (zinc finger)"/>
    <property type="match status" value="2"/>
</dbReference>
<keyword evidence="8" id="KW-0479">Metal-binding</keyword>
<evidence type="ECO:0000313" key="17">
    <source>
        <dbReference type="RefSeq" id="XP_035670162.1"/>
    </source>
</evidence>
<reference evidence="17" key="2">
    <citation type="submission" date="2025-08" db="UniProtKB">
        <authorList>
            <consortium name="RefSeq"/>
        </authorList>
    </citation>
    <scope>IDENTIFICATION</scope>
    <source>
        <strain evidence="17">S238N-H82</strain>
        <tissue evidence="17">Testes</tissue>
    </source>
</reference>
<name>A0A9J7KTE6_BRAFL</name>
<comment type="subcellular location">
    <subcellularLocation>
        <location evidence="2">Cytoplasm</location>
    </subcellularLocation>
</comment>
<dbReference type="GO" id="GO:0031398">
    <property type="term" value="P:positive regulation of protein ubiquitination"/>
    <property type="evidence" value="ECO:0000318"/>
    <property type="project" value="GO_Central"/>
</dbReference>
<feature type="compositionally biased region" description="Basic and acidic residues" evidence="14">
    <location>
        <begin position="1034"/>
        <end position="1056"/>
    </location>
</feature>
<feature type="region of interest" description="Disordered" evidence="14">
    <location>
        <begin position="346"/>
        <end position="416"/>
    </location>
</feature>
<dbReference type="GO" id="GO:0051726">
    <property type="term" value="P:regulation of cell cycle"/>
    <property type="evidence" value="ECO:0000318"/>
    <property type="project" value="GO_Central"/>
</dbReference>
<feature type="region of interest" description="Disordered" evidence="14">
    <location>
        <begin position="1239"/>
        <end position="1293"/>
    </location>
</feature>
<keyword evidence="9" id="KW-0677">Repeat</keyword>
<feature type="compositionally biased region" description="Basic and acidic residues" evidence="14">
    <location>
        <begin position="406"/>
        <end position="416"/>
    </location>
</feature>
<evidence type="ECO:0000256" key="11">
    <source>
        <dbReference type="ARBA" id="ARBA00022786"/>
    </source>
</evidence>
<keyword evidence="6" id="KW-0808">Transferase</keyword>
<keyword evidence="16" id="KW-1185">Reference proteome</keyword>
<evidence type="ECO:0000256" key="12">
    <source>
        <dbReference type="ARBA" id="ARBA00022833"/>
    </source>
</evidence>
<evidence type="ECO:0000256" key="5">
    <source>
        <dbReference type="ARBA" id="ARBA00022490"/>
    </source>
</evidence>
<proteinExistence type="inferred from homology"/>
<dbReference type="EC" id="2.3.2.27" evidence="4"/>
<keyword evidence="10 13" id="KW-0863">Zinc-finger</keyword>
<dbReference type="OMA" id="FIRNCAT"/>
<dbReference type="Proteomes" id="UP000001554">
    <property type="component" value="Chromosome 3"/>
</dbReference>
<dbReference type="SUPFAM" id="SSF57924">
    <property type="entry name" value="Inhibitor of apoptosis (IAP) repeat"/>
    <property type="match status" value="6"/>
</dbReference>
<dbReference type="PANTHER" id="PTHR10044">
    <property type="entry name" value="INHIBITOR OF APOPTOSIS"/>
    <property type="match status" value="1"/>
</dbReference>
<gene>
    <name evidence="17" type="primary">LOC118411782</name>
</gene>
<dbReference type="GO" id="GO:0043027">
    <property type="term" value="F:cysteine-type endopeptidase inhibitor activity involved in apoptotic process"/>
    <property type="evidence" value="ECO:0000318"/>
    <property type="project" value="GO_Central"/>
</dbReference>
<dbReference type="GO" id="GO:0008270">
    <property type="term" value="F:zinc ion binding"/>
    <property type="evidence" value="ECO:0007669"/>
    <property type="project" value="UniProtKB-KW"/>
</dbReference>
<feature type="compositionally biased region" description="Polar residues" evidence="14">
    <location>
        <begin position="15"/>
        <end position="30"/>
    </location>
</feature>
<evidence type="ECO:0000256" key="9">
    <source>
        <dbReference type="ARBA" id="ARBA00022737"/>
    </source>
</evidence>
<evidence type="ECO:0000256" key="10">
    <source>
        <dbReference type="ARBA" id="ARBA00022771"/>
    </source>
</evidence>
<accession>A0A9J7KTE6</accession>
<dbReference type="GO" id="GO:0043066">
    <property type="term" value="P:negative regulation of apoptotic process"/>
    <property type="evidence" value="ECO:0000318"/>
    <property type="project" value="GO_Central"/>
</dbReference>
<reference evidence="16" key="1">
    <citation type="journal article" date="2020" name="Nat. Ecol. Evol.">
        <title>Deeply conserved synteny resolves early events in vertebrate evolution.</title>
        <authorList>
            <person name="Simakov O."/>
            <person name="Marletaz F."/>
            <person name="Yue J.X."/>
            <person name="O'Connell B."/>
            <person name="Jenkins J."/>
            <person name="Brandt A."/>
            <person name="Calef R."/>
            <person name="Tung C.H."/>
            <person name="Huang T.K."/>
            <person name="Schmutz J."/>
            <person name="Satoh N."/>
            <person name="Yu J.K."/>
            <person name="Putnam N.H."/>
            <person name="Green R.E."/>
            <person name="Rokhsar D.S."/>
        </authorList>
    </citation>
    <scope>NUCLEOTIDE SEQUENCE [LARGE SCALE GENOMIC DNA]</scope>
    <source>
        <strain evidence="16">S238N-H82</strain>
    </source>
</reference>
<dbReference type="FunFam" id="1.10.1170.10:FF:000003">
    <property type="entry name" value="E3 ubiquitin-protein ligase XIAP"/>
    <property type="match status" value="1"/>
</dbReference>
<dbReference type="InterPro" id="IPR050784">
    <property type="entry name" value="IAP"/>
</dbReference>
<feature type="region of interest" description="Disordered" evidence="14">
    <location>
        <begin position="1022"/>
        <end position="1056"/>
    </location>
</feature>
<dbReference type="InterPro" id="IPR001370">
    <property type="entry name" value="BIR_rpt"/>
</dbReference>
<dbReference type="Pfam" id="PF00653">
    <property type="entry name" value="BIR"/>
    <property type="match status" value="6"/>
</dbReference>
<dbReference type="OrthoDB" id="5855668at2759"/>
<protein>
    <recommendedName>
        <fullName evidence="4">RING-type E3 ubiquitin transferase</fullName>
        <ecNumber evidence="4">2.3.2.27</ecNumber>
    </recommendedName>
</protein>
<comment type="catalytic activity">
    <reaction evidence="1">
        <text>S-ubiquitinyl-[E2 ubiquitin-conjugating enzyme]-L-cysteine + [acceptor protein]-L-lysine = [E2 ubiquitin-conjugating enzyme]-L-cysteine + N(6)-ubiquitinyl-[acceptor protein]-L-lysine.</text>
        <dbReference type="EC" id="2.3.2.27"/>
    </reaction>
</comment>
<dbReference type="FunFam" id="1.10.1170.10:FF:000028">
    <property type="entry name" value="Uncharacterized protein"/>
    <property type="match status" value="1"/>
</dbReference>
<evidence type="ECO:0000256" key="14">
    <source>
        <dbReference type="SAM" id="MobiDB-lite"/>
    </source>
</evidence>
<feature type="region of interest" description="Disordered" evidence="14">
    <location>
        <begin position="1"/>
        <end position="50"/>
    </location>
</feature>
<dbReference type="InterPro" id="IPR013083">
    <property type="entry name" value="Znf_RING/FYVE/PHD"/>
</dbReference>
<sequence length="1361" mass="152151">MSLIGVQNHGRENLNSRCSMSASQGPTSASAPGRGQHPWQTDHANAEDTATPTCVGDPALLIPSTEASAVEGSNPECSSACSLVYGAEAQVGLDVDPKYSSEIIRLGSFAIWPDRNANIKPRKMAKAGLFFTGQGDTVQCFQCGRTFSGWMEGDVPLQKHYQENPDCQFARELFLRDNAPLRSHSSISSAPSGVDVPDNATSAALNIGGHQSSSSPGNDAPDSCIQPMQTLSINAASNACAASDFYAYDTVDSPRNLKNCSEHCPKDLNTELHRVHTFFGWPEGTPVRPERLAKLGFFYLGVRDKVECAFCGGVLHQWEEGDDPKTEHQRHYPHCPFIRNCATSNVPLDNPATPNVPQDSPDSCTEQQSSGQWRNFAQQDSTVEQQQSERRGHIESEPPPPPGGTDHPKHPELSSEEDRLSTFFRWPLYSPISPRKLAQAGFYYTYIDDQVKCYWCEGGLKDWQAGDDPWTEHARWYGEECGFVLRERGIGYVRQIKNTFPSLVQVAHHYSQQDFVQDFIVGAANVTVQVGEGDPEDEFEERVLDAMDSRVVRNVVEMGFGQQNVEIVVRRRLRARRGPFTTMTDLVEALLAMDDNEEPAEDPYTEDEEDRNAVGPTPTGNQEPAVEQMEEPEDETPASMEELQRRLQRMKEERMCKICMTNDATMVFIPCGHLCCCEGCAHTMRSRGRKCPICRARILKVQRAFLAYSKQTKRKREKYSQLKANMAQGYGTKGQDEPDLVRDMARLGRAEATLPTARENGQQENLPQSEICLSVAINRMASFALLNNLLLSMNVRKLANAGLYYPGTGNKLVCYRCNGAIDIESWTDHNEPIGKHNRLYPQCSNSKALDVPDGGSGHRFNGECKTQRPLSSLKYESKIDSTDAGASNSKKTVVNDVRSCSSLCPKDLNTELHRLHTYYGYGWPMDTPVSPEQLAKLGFFYLGVRDKVECAFCGGVLHQWEQGDDPKVEHERHYSHCPFIRGYATANVPLESTRQPTTSHEDTNGTAKLSPFIRQSSLPQSATLSSQCQQQSRYSHETEKRPQTENKKGPKRPDLSSEELRVSTFLRWPLYSPIAPRKLAQAGFYYTYMDDQVRCFWCDGGLKDWQAGDDPWTEHARWYGEECDFVLRQKTLSFIQEVKRRHPVLGQVRQEEETFNQAFVSSGAVTIGSQQAGVQNPQTETPYHAMFQEAMDSRLIQSALEMGFERQQVENIVHKQLRRHGRPFAKMTDIVEALLAHGEGQNGSEDEDKKNAAEAKTQTTQESPPVSGAQAPPDPSEAQLAAQGVEENPAPSDVSSLQRQLQQLLEERTCKICMDESACMVLIPCGHMCCCENCVQMLRARGGRCPMCRARIQRVQKTFIA</sequence>
<evidence type="ECO:0000256" key="13">
    <source>
        <dbReference type="PROSITE-ProRule" id="PRU00175"/>
    </source>
</evidence>
<dbReference type="GO" id="GO:0005634">
    <property type="term" value="C:nucleus"/>
    <property type="evidence" value="ECO:0000318"/>
    <property type="project" value="GO_Central"/>
</dbReference>
<dbReference type="RefSeq" id="XP_035670162.1">
    <property type="nucleotide sequence ID" value="XM_035814269.1"/>
</dbReference>
<dbReference type="CDD" id="cd16510">
    <property type="entry name" value="RING-HC_IAPs"/>
    <property type="match status" value="1"/>
</dbReference>
<dbReference type="KEGG" id="bfo:118411782"/>
<feature type="compositionally biased region" description="Polar residues" evidence="14">
    <location>
        <begin position="199"/>
        <end position="217"/>
    </location>
</feature>
<dbReference type="FunFam" id="3.30.40.10:FF:000184">
    <property type="entry name" value="Baculoviral IAP repeat containing 2"/>
    <property type="match status" value="1"/>
</dbReference>